<protein>
    <submittedName>
        <fullName evidence="2">Thioredoxin family protein</fullName>
    </submittedName>
</protein>
<dbReference type="RefSeq" id="WP_377936364.1">
    <property type="nucleotide sequence ID" value="NZ_JBHUEA010000031.1"/>
</dbReference>
<dbReference type="CDD" id="cd02947">
    <property type="entry name" value="TRX_family"/>
    <property type="match status" value="1"/>
</dbReference>
<reference evidence="3" key="1">
    <citation type="journal article" date="2019" name="Int. J. Syst. Evol. Microbiol.">
        <title>The Global Catalogue of Microorganisms (GCM) 10K type strain sequencing project: providing services to taxonomists for standard genome sequencing and annotation.</title>
        <authorList>
            <consortium name="The Broad Institute Genomics Platform"/>
            <consortium name="The Broad Institute Genome Sequencing Center for Infectious Disease"/>
            <person name="Wu L."/>
            <person name="Ma J."/>
        </authorList>
    </citation>
    <scope>NUCLEOTIDE SEQUENCE [LARGE SCALE GENOMIC DNA]</scope>
    <source>
        <strain evidence="3">CGMCC 1.12471</strain>
    </source>
</reference>
<dbReference type="Proteomes" id="UP001597347">
    <property type="component" value="Unassembled WGS sequence"/>
</dbReference>
<name>A0ABW4LL13_9MICO</name>
<dbReference type="Gene3D" id="3.40.30.10">
    <property type="entry name" value="Glutaredoxin"/>
    <property type="match status" value="1"/>
</dbReference>
<accession>A0ABW4LL13</accession>
<evidence type="ECO:0000313" key="2">
    <source>
        <dbReference type="EMBL" id="MFD1722876.1"/>
    </source>
</evidence>
<evidence type="ECO:0000259" key="1">
    <source>
        <dbReference type="Pfam" id="PF00085"/>
    </source>
</evidence>
<keyword evidence="3" id="KW-1185">Reference proteome</keyword>
<dbReference type="InterPro" id="IPR013766">
    <property type="entry name" value="Thioredoxin_domain"/>
</dbReference>
<gene>
    <name evidence="2" type="ORF">ACFSBI_15080</name>
</gene>
<sequence>MLTTLLLTLALVAVATGAGLLWRALDGRRRRGSGRLVRPADVALEPGAFGDEGTLLQFSTEWCARCPATRRLLGEVAGRTPGVRHADVDLTDRPELATRFDVLQTPTVLVLDARGAEVARFSGAPRAADVDELLAGLRPAGLAEARS</sequence>
<comment type="caution">
    <text evidence="2">The sequence shown here is derived from an EMBL/GenBank/DDBJ whole genome shotgun (WGS) entry which is preliminary data.</text>
</comment>
<dbReference type="Pfam" id="PF00085">
    <property type="entry name" value="Thioredoxin"/>
    <property type="match status" value="1"/>
</dbReference>
<dbReference type="EMBL" id="JBHUEA010000031">
    <property type="protein sequence ID" value="MFD1722876.1"/>
    <property type="molecule type" value="Genomic_DNA"/>
</dbReference>
<feature type="domain" description="Thioredoxin" evidence="1">
    <location>
        <begin position="53"/>
        <end position="130"/>
    </location>
</feature>
<evidence type="ECO:0000313" key="3">
    <source>
        <dbReference type="Proteomes" id="UP001597347"/>
    </source>
</evidence>
<organism evidence="2 3">
    <name type="scientific">Amnibacterium endophyticum</name>
    <dbReference type="NCBI Taxonomy" id="2109337"/>
    <lineage>
        <taxon>Bacteria</taxon>
        <taxon>Bacillati</taxon>
        <taxon>Actinomycetota</taxon>
        <taxon>Actinomycetes</taxon>
        <taxon>Micrococcales</taxon>
        <taxon>Microbacteriaceae</taxon>
        <taxon>Amnibacterium</taxon>
    </lineage>
</organism>
<dbReference type="InterPro" id="IPR036249">
    <property type="entry name" value="Thioredoxin-like_sf"/>
</dbReference>
<dbReference type="SUPFAM" id="SSF52833">
    <property type="entry name" value="Thioredoxin-like"/>
    <property type="match status" value="1"/>
</dbReference>
<proteinExistence type="predicted"/>